<dbReference type="AlphaFoldDB" id="A0A679FNR9"/>
<accession>A0A679FNR9</accession>
<dbReference type="InterPro" id="IPR028098">
    <property type="entry name" value="Glyco_trans_4-like_N"/>
</dbReference>
<sequence>MKIAQVFPYYGLNGLTRYVTTLNEGLLSINKDIEIVNFVVVDNDRINDLEIMCISNERIQYYPIKRDLSVSLNRKSLLDDCSIKQIELEFEKFLERYKPDVVNFQHLSDMGASLIGIAKDKGIPTILTLHDYWIICPLKFLMNRHFHLCSGPNLGAKCVECFCDFRENDEIRKKLLQESLLRFSYIKDTLKQKTDLIIAVSKSVQTKLLEEGINPKKIKVIYPALKTKTQITKKDYLNKRIVFGFIGGLYIIKGPHVLIDAFNSLQENNTELHIYGDSSSQFRREVLEKMVNSDKVVKFKGKYTPEDLDSIFSTIDVLVVPSVCPETGPLVVQESLRYRVPVIASNIGGIPEYVRNEYGALFEPGNSKELANIMTTIIKQPSIVQKWVDNIPRFPSVERFVEEVQNIYLEVLKLRKDSVRYNHMNLLNRVDRSFIRREAIRESLPIQINFILDYLINKNYNRIAIFGAGELGRKVANDLKKIGIDVSCFIDNDVKKQNKFIDGIKIIHPNIIKCVKPKAILIVSDWEFEIMSQLQNMNLDIPILGLYSFENIE</sequence>
<dbReference type="PANTHER" id="PTHR45947">
    <property type="entry name" value="SULFOQUINOVOSYL TRANSFERASE SQD2"/>
    <property type="match status" value="1"/>
</dbReference>
<dbReference type="GO" id="GO:0016757">
    <property type="term" value="F:glycosyltransferase activity"/>
    <property type="evidence" value="ECO:0007669"/>
    <property type="project" value="InterPro"/>
</dbReference>
<evidence type="ECO:0008006" key="5">
    <source>
        <dbReference type="Google" id="ProtNLM"/>
    </source>
</evidence>
<name>A0A679FNR9_9BACL</name>
<protein>
    <recommendedName>
        <fullName evidence="5">Glycosyl transferase family 1</fullName>
    </recommendedName>
</protein>
<evidence type="ECO:0000313" key="4">
    <source>
        <dbReference type="Proteomes" id="UP000501421"/>
    </source>
</evidence>
<dbReference type="EMBL" id="AP022557">
    <property type="protein sequence ID" value="BBW97630.1"/>
    <property type="molecule type" value="Genomic_DNA"/>
</dbReference>
<gene>
    <name evidence="3" type="ORF">GsuE55_24630</name>
</gene>
<evidence type="ECO:0000313" key="3">
    <source>
        <dbReference type="EMBL" id="BBW97630.1"/>
    </source>
</evidence>
<keyword evidence="4" id="KW-1185">Reference proteome</keyword>
<dbReference type="Pfam" id="PF00534">
    <property type="entry name" value="Glycos_transf_1"/>
    <property type="match status" value="1"/>
</dbReference>
<dbReference type="RefSeq" id="WP_033843061.1">
    <property type="nucleotide sequence ID" value="NZ_AP022557.1"/>
</dbReference>
<dbReference type="InterPro" id="IPR029063">
    <property type="entry name" value="SAM-dependent_MTases_sf"/>
</dbReference>
<dbReference type="Proteomes" id="UP000501421">
    <property type="component" value="Chromosome"/>
</dbReference>
<dbReference type="PANTHER" id="PTHR45947:SF13">
    <property type="entry name" value="TRANSFERASE"/>
    <property type="match status" value="1"/>
</dbReference>
<evidence type="ECO:0000259" key="2">
    <source>
        <dbReference type="Pfam" id="PF13439"/>
    </source>
</evidence>
<dbReference type="SUPFAM" id="SSF53756">
    <property type="entry name" value="UDP-Glycosyltransferase/glycogen phosphorylase"/>
    <property type="match status" value="1"/>
</dbReference>
<dbReference type="Pfam" id="PF13439">
    <property type="entry name" value="Glyco_transf_4"/>
    <property type="match status" value="1"/>
</dbReference>
<evidence type="ECO:0000259" key="1">
    <source>
        <dbReference type="Pfam" id="PF00534"/>
    </source>
</evidence>
<dbReference type="Gene3D" id="3.40.50.2000">
    <property type="entry name" value="Glycogen Phosphorylase B"/>
    <property type="match status" value="2"/>
</dbReference>
<feature type="domain" description="Glycosyltransferase subfamily 4-like N-terminal" evidence="2">
    <location>
        <begin position="89"/>
        <end position="225"/>
    </location>
</feature>
<dbReference type="SUPFAM" id="SSF53335">
    <property type="entry name" value="S-adenosyl-L-methionine-dependent methyltransferases"/>
    <property type="match status" value="1"/>
</dbReference>
<dbReference type="InterPro" id="IPR001296">
    <property type="entry name" value="Glyco_trans_1"/>
</dbReference>
<proteinExistence type="predicted"/>
<dbReference type="Gene3D" id="3.40.50.720">
    <property type="entry name" value="NAD(P)-binding Rossmann-like Domain"/>
    <property type="match status" value="1"/>
</dbReference>
<reference evidence="4" key="1">
    <citation type="journal article" date="2020" name="Microbiol. Resour. Announc.">
        <title>Complete Genome Sequence of Geobacillus sp. Strain E55-1, Isolated from Mine Geyser in Japan.</title>
        <authorList>
            <person name="Miyazaki K."/>
            <person name="Hase E."/>
            <person name="Tokito N."/>
        </authorList>
    </citation>
    <scope>NUCLEOTIDE SEQUENCE [LARGE SCALE GENOMIC DNA]</scope>
    <source>
        <strain evidence="4">E55-1</strain>
    </source>
</reference>
<feature type="domain" description="Glycosyl transferase family 1" evidence="1">
    <location>
        <begin position="238"/>
        <end position="391"/>
    </location>
</feature>
<organism evidence="3 4">
    <name type="scientific">Geobacillus subterraneus</name>
    <dbReference type="NCBI Taxonomy" id="129338"/>
    <lineage>
        <taxon>Bacteria</taxon>
        <taxon>Bacillati</taxon>
        <taxon>Bacillota</taxon>
        <taxon>Bacilli</taxon>
        <taxon>Bacillales</taxon>
        <taxon>Anoxybacillaceae</taxon>
        <taxon>Geobacillus</taxon>
    </lineage>
</organism>
<dbReference type="InterPro" id="IPR050194">
    <property type="entry name" value="Glycosyltransferase_grp1"/>
</dbReference>